<dbReference type="AlphaFoldDB" id="A0A9N9EGW4"/>
<organism evidence="1 2">
    <name type="scientific">Funneliformis caledonium</name>
    <dbReference type="NCBI Taxonomy" id="1117310"/>
    <lineage>
        <taxon>Eukaryota</taxon>
        <taxon>Fungi</taxon>
        <taxon>Fungi incertae sedis</taxon>
        <taxon>Mucoromycota</taxon>
        <taxon>Glomeromycotina</taxon>
        <taxon>Glomeromycetes</taxon>
        <taxon>Glomerales</taxon>
        <taxon>Glomeraceae</taxon>
        <taxon>Funneliformis</taxon>
    </lineage>
</organism>
<comment type="caution">
    <text evidence="1">The sequence shown here is derived from an EMBL/GenBank/DDBJ whole genome shotgun (WGS) entry which is preliminary data.</text>
</comment>
<evidence type="ECO:0000313" key="2">
    <source>
        <dbReference type="Proteomes" id="UP000789570"/>
    </source>
</evidence>
<dbReference type="OrthoDB" id="88517at2759"/>
<protein>
    <submittedName>
        <fullName evidence="1">14888_t:CDS:1</fullName>
    </submittedName>
</protein>
<dbReference type="Proteomes" id="UP000789570">
    <property type="component" value="Unassembled WGS sequence"/>
</dbReference>
<name>A0A9N9EGW4_9GLOM</name>
<proteinExistence type="predicted"/>
<keyword evidence="2" id="KW-1185">Reference proteome</keyword>
<reference evidence="1" key="1">
    <citation type="submission" date="2021-06" db="EMBL/GenBank/DDBJ databases">
        <authorList>
            <person name="Kallberg Y."/>
            <person name="Tangrot J."/>
            <person name="Rosling A."/>
        </authorList>
    </citation>
    <scope>NUCLEOTIDE SEQUENCE</scope>
    <source>
        <strain evidence="1">UK204</strain>
    </source>
</reference>
<feature type="non-terminal residue" evidence="1">
    <location>
        <position position="1"/>
    </location>
</feature>
<accession>A0A9N9EGW4</accession>
<gene>
    <name evidence="1" type="ORF">FCALED_LOCUS12283</name>
</gene>
<sequence length="156" mass="18391">MVIALEKKLFRVVPKTCLLLLLVQEQFLKEIDKLNFTQNEKASLRYLNKIKTDKMRNFEYFRSQNPSVRPFVAFTPKTIYRNLAQGQGSSFRGEPFSPMLVVEVDDINTDRVYKRNSNNNVFHRHRAWEDLDGDDALPGFKLNRQSLRDQETKIHN</sequence>
<dbReference type="EMBL" id="CAJVPQ010005847">
    <property type="protein sequence ID" value="CAG8676548.1"/>
    <property type="molecule type" value="Genomic_DNA"/>
</dbReference>
<evidence type="ECO:0000313" key="1">
    <source>
        <dbReference type="EMBL" id="CAG8676548.1"/>
    </source>
</evidence>